<keyword evidence="3" id="KW-1185">Reference proteome</keyword>
<dbReference type="SUPFAM" id="SSF47823">
    <property type="entry name" value="lambda integrase-like, N-terminal domain"/>
    <property type="match status" value="1"/>
</dbReference>
<name>A0A9Q0XK74_9SAUR</name>
<dbReference type="EMBL" id="JAPFRF010000011">
    <property type="protein sequence ID" value="KAJ7317081.1"/>
    <property type="molecule type" value="Genomic_DNA"/>
</dbReference>
<dbReference type="PANTHER" id="PTHR35617:SF3">
    <property type="entry name" value="CORE-BINDING (CB) DOMAIN-CONTAINING PROTEIN"/>
    <property type="match status" value="1"/>
</dbReference>
<evidence type="ECO:0000313" key="3">
    <source>
        <dbReference type="Proteomes" id="UP001142489"/>
    </source>
</evidence>
<accession>A0A9Q0XK74</accession>
<keyword evidence="1" id="KW-0238">DNA-binding</keyword>
<evidence type="ECO:0000313" key="2">
    <source>
        <dbReference type="EMBL" id="KAJ7317081.1"/>
    </source>
</evidence>
<proteinExistence type="predicted"/>
<dbReference type="OrthoDB" id="6769313at2759"/>
<dbReference type="InterPro" id="IPR010998">
    <property type="entry name" value="Integrase_recombinase_N"/>
</dbReference>
<gene>
    <name evidence="2" type="ORF">JRQ81_003243</name>
</gene>
<organism evidence="2 3">
    <name type="scientific">Phrynocephalus forsythii</name>
    <dbReference type="NCBI Taxonomy" id="171643"/>
    <lineage>
        <taxon>Eukaryota</taxon>
        <taxon>Metazoa</taxon>
        <taxon>Chordata</taxon>
        <taxon>Craniata</taxon>
        <taxon>Vertebrata</taxon>
        <taxon>Euteleostomi</taxon>
        <taxon>Lepidosauria</taxon>
        <taxon>Squamata</taxon>
        <taxon>Bifurcata</taxon>
        <taxon>Unidentata</taxon>
        <taxon>Episquamata</taxon>
        <taxon>Toxicofera</taxon>
        <taxon>Iguania</taxon>
        <taxon>Acrodonta</taxon>
        <taxon>Agamidae</taxon>
        <taxon>Agaminae</taxon>
        <taxon>Phrynocephalus</taxon>
    </lineage>
</organism>
<dbReference type="Proteomes" id="UP001142489">
    <property type="component" value="Unassembled WGS sequence"/>
</dbReference>
<protein>
    <submittedName>
        <fullName evidence="2">Uncharacterized protein</fullName>
    </submittedName>
</protein>
<dbReference type="GO" id="GO:0003677">
    <property type="term" value="F:DNA binding"/>
    <property type="evidence" value="ECO:0007669"/>
    <property type="project" value="UniProtKB-KW"/>
</dbReference>
<evidence type="ECO:0000256" key="1">
    <source>
        <dbReference type="ARBA" id="ARBA00023125"/>
    </source>
</evidence>
<reference evidence="2" key="1">
    <citation type="journal article" date="2023" name="DNA Res.">
        <title>Chromosome-level genome assembly of Phrynocephalus forsythii using third-generation DNA sequencing and Hi-C analysis.</title>
        <authorList>
            <person name="Qi Y."/>
            <person name="Zhao W."/>
            <person name="Zhao Y."/>
            <person name="Niu C."/>
            <person name="Cao S."/>
            <person name="Zhang Y."/>
        </authorList>
    </citation>
    <scope>NUCLEOTIDE SEQUENCE</scope>
    <source>
        <tissue evidence="2">Muscle</tissue>
    </source>
</reference>
<dbReference type="Gene3D" id="1.10.150.130">
    <property type="match status" value="1"/>
</dbReference>
<dbReference type="AlphaFoldDB" id="A0A9Q0XK74"/>
<sequence>MDERKKTKPWMTDEILDLIDHRREMQNRDPLIYKQLQKEIQRNIRMAKEEKLSKECIKIDKLDANHESFIMHKKIMQAIIQAAREPSTRSLYSYKCKVFRKFAVAKGYPFLPMSVNAVLAFLHCLAAKHLSLFTLKVIVIAIIADHPLDSPAALLFRPHAIKAFLKGLQNIQPQPKPPVPQWSLQTVLQQLTRHPFEPLAKASDRLLFLKTVFTVAITSARGAIESATLRIDS</sequence>
<dbReference type="PANTHER" id="PTHR35617">
    <property type="entry name" value="PHAGE_INTEGRASE DOMAIN-CONTAINING PROTEIN"/>
    <property type="match status" value="1"/>
</dbReference>
<comment type="caution">
    <text evidence="2">The sequence shown here is derived from an EMBL/GenBank/DDBJ whole genome shotgun (WGS) entry which is preliminary data.</text>
</comment>